<feature type="domain" description="TAP-C" evidence="13">
    <location>
        <begin position="613"/>
        <end position="664"/>
    </location>
</feature>
<dbReference type="InterPro" id="IPR057125">
    <property type="entry name" value="NXF1/2/3/5-like_LRR"/>
</dbReference>
<evidence type="ECO:0000256" key="6">
    <source>
        <dbReference type="ARBA" id="ARBA00022737"/>
    </source>
</evidence>
<dbReference type="GO" id="GO:0005634">
    <property type="term" value="C:nucleus"/>
    <property type="evidence" value="ECO:0007669"/>
    <property type="project" value="UniProtKB-SubCell"/>
</dbReference>
<dbReference type="CDD" id="cd14342">
    <property type="entry name" value="UBA_TAP-C"/>
    <property type="match status" value="1"/>
</dbReference>
<evidence type="ECO:0000256" key="5">
    <source>
        <dbReference type="ARBA" id="ARBA00022614"/>
    </source>
</evidence>
<dbReference type="SUPFAM" id="SSF52058">
    <property type="entry name" value="L domain-like"/>
    <property type="match status" value="1"/>
</dbReference>
<dbReference type="GeneID" id="64956955"/>
<dbReference type="Proteomes" id="UP000661280">
    <property type="component" value="Chromosome 2"/>
</dbReference>
<dbReference type="EMBL" id="AP024426">
    <property type="protein sequence ID" value="BCR95630.1"/>
    <property type="molecule type" value="Genomic_DNA"/>
</dbReference>
<reference evidence="14" key="1">
    <citation type="submission" date="2021-01" db="EMBL/GenBank/DDBJ databases">
        <authorList>
            <consortium name="Aspergillus luchuensis mut. kawachii IFO 4304 genome sequencing consortium"/>
            <person name="Kazuki M."/>
            <person name="Futagami T."/>
        </authorList>
    </citation>
    <scope>NUCLEOTIDE SEQUENCE</scope>
    <source>
        <strain evidence="14">IFO 4308</strain>
    </source>
</reference>
<dbReference type="OrthoDB" id="25872at2759"/>
<dbReference type="Gene3D" id="3.80.10.10">
    <property type="entry name" value="Ribonuclease Inhibitor"/>
    <property type="match status" value="1"/>
</dbReference>
<reference evidence="14" key="2">
    <citation type="submission" date="2021-02" db="EMBL/GenBank/DDBJ databases">
        <title>Aspergillus luchuensis mut. kawachii IFO 4304 genome sequence.</title>
        <authorList>
            <person name="Mori K."/>
            <person name="Kadooka C."/>
            <person name="Goto M."/>
            <person name="Futagami T."/>
        </authorList>
    </citation>
    <scope>NUCLEOTIDE SEQUENCE</scope>
    <source>
        <strain evidence="14">IFO 4308</strain>
    </source>
</reference>
<dbReference type="Pfam" id="PF22602">
    <property type="entry name" value="NXF_NTF2"/>
    <property type="match status" value="1"/>
</dbReference>
<feature type="domain" description="NTF2" evidence="12">
    <location>
        <begin position="382"/>
        <end position="552"/>
    </location>
</feature>
<dbReference type="FunFam" id="3.10.450.50:FF:000013">
    <property type="entry name" value="mRNA export factor mex67"/>
    <property type="match status" value="1"/>
</dbReference>
<dbReference type="RefSeq" id="XP_041539396.1">
    <property type="nucleotide sequence ID" value="XM_041685297.1"/>
</dbReference>
<evidence type="ECO:0000256" key="2">
    <source>
        <dbReference type="ARBA" id="ARBA00009285"/>
    </source>
</evidence>
<dbReference type="Gene3D" id="3.10.450.50">
    <property type="match status" value="1"/>
</dbReference>
<evidence type="ECO:0000256" key="1">
    <source>
        <dbReference type="ARBA" id="ARBA00004123"/>
    </source>
</evidence>
<accession>A0A7R7ZV26</accession>
<dbReference type="GO" id="GO:0003723">
    <property type="term" value="F:RNA binding"/>
    <property type="evidence" value="ECO:0007669"/>
    <property type="project" value="TreeGrafter"/>
</dbReference>
<dbReference type="InterPro" id="IPR005637">
    <property type="entry name" value="TAP_C_dom"/>
</dbReference>
<organism evidence="14 15">
    <name type="scientific">Aspergillus kawachii</name>
    <name type="common">White koji mold</name>
    <name type="synonym">Aspergillus awamori var. kawachi</name>
    <dbReference type="NCBI Taxonomy" id="1069201"/>
    <lineage>
        <taxon>Eukaryota</taxon>
        <taxon>Fungi</taxon>
        <taxon>Dikarya</taxon>
        <taxon>Ascomycota</taxon>
        <taxon>Pezizomycotina</taxon>
        <taxon>Eurotiomycetes</taxon>
        <taxon>Eurotiomycetidae</taxon>
        <taxon>Eurotiales</taxon>
        <taxon>Aspergillaceae</taxon>
        <taxon>Aspergillus</taxon>
        <taxon>Aspergillus subgen. Circumdati</taxon>
    </lineage>
</organism>
<evidence type="ECO:0000313" key="15">
    <source>
        <dbReference type="Proteomes" id="UP000661280"/>
    </source>
</evidence>
<evidence type="ECO:0000259" key="12">
    <source>
        <dbReference type="PROSITE" id="PS50177"/>
    </source>
</evidence>
<evidence type="ECO:0000256" key="3">
    <source>
        <dbReference type="ARBA" id="ARBA00022448"/>
    </source>
</evidence>
<dbReference type="SMART" id="SM00804">
    <property type="entry name" value="TAP_C"/>
    <property type="match status" value="1"/>
</dbReference>
<dbReference type="InterPro" id="IPR030217">
    <property type="entry name" value="NXF_fam"/>
</dbReference>
<comment type="similarity">
    <text evidence="2">Belongs to the NXF family.</text>
</comment>
<keyword evidence="15" id="KW-1185">Reference proteome</keyword>
<protein>
    <recommendedName>
        <fullName evidence="10">mRNA export factor MEX67</fullName>
    </recommendedName>
</protein>
<sequence>MKGGKGSRGRSGGSDRGGIRKRGAATRVDREGDLMMDAGSARNRGKKGRGDSGRSQAANKAMDAIQKAISSNSDTQANIRQGGRGSGLEQVIVRGWKQSKAASNRDGGLESLIAFLEKKLSPPDSKAGTRARITKSRVEGDALIVSIRPELLERMLQLNGFSFAGAPLTTEKYDPSTGGLLDQPMLSAMAQNGGTSSAAETKAKMTTILGKRYTQQTKLLDLSKLGTDPDLLAMGIFGSTSTESKFFPALMKVWELNFDNATARREAVESVSLAHNQLANITAVTTLASTIPDLKNLDLSNNEFKDAQSLIGWRWKFRNLEFLDLSNTPFSADPTFKDTMLKWYPKLRFLNNVEVRTAEEIAAQKKTPIPVQPPHFQDDSQIAENFVRAFFAGYDNDRSGILSSVYDNHTTFTLNVNTSAPRAQQTETAPWDAYIKKSRNLLKISHLPARMSRAYTGAEKIRELWTSLPATRHPDIATHPEEWLIECYPIPGLPDISGQSSTGVGGLLIMVHGKFDEINGAKVETRSFDRTFIIGPGGGMGGIRVVSDLLCLRAYGGHEAWIPEVPPAVPQAAPPAAAAAPAAPAAPAALPVAIPGAPEGYGMPAPGKADTQVQQEQLVLQMSSNTRMTLQYSEMALSGNGWNMEAALKNFEELKVSLECVLHLRPCANKLLQAQGTLPPDAFLPAAV</sequence>
<evidence type="ECO:0000256" key="11">
    <source>
        <dbReference type="SAM" id="MobiDB-lite"/>
    </source>
</evidence>
<dbReference type="PANTHER" id="PTHR10662">
    <property type="entry name" value="NUCLEAR RNA EXPORT FACTOR"/>
    <property type="match status" value="1"/>
</dbReference>
<keyword evidence="6" id="KW-0677">Repeat</keyword>
<dbReference type="KEGG" id="aluc:AKAW2_20570A"/>
<dbReference type="SUPFAM" id="SSF46934">
    <property type="entry name" value="UBA-like"/>
    <property type="match status" value="1"/>
</dbReference>
<evidence type="ECO:0000256" key="9">
    <source>
        <dbReference type="ARBA" id="ARBA00055253"/>
    </source>
</evidence>
<comment type="function">
    <text evidence="9">Involved in the export of mRNA from the nucleus to the cytoplasm.</text>
</comment>
<dbReference type="FunFam" id="3.80.10.10:FF:000296">
    <property type="entry name" value="mRNA export factor MEX67"/>
    <property type="match status" value="1"/>
</dbReference>
<dbReference type="GO" id="GO:0016973">
    <property type="term" value="P:poly(A)+ mRNA export from nucleus"/>
    <property type="evidence" value="ECO:0007669"/>
    <property type="project" value="TreeGrafter"/>
</dbReference>
<gene>
    <name evidence="14" type="primary">MEX67</name>
    <name evidence="14" type="ORF">AKAW2_20570A</name>
</gene>
<dbReference type="Pfam" id="PF03943">
    <property type="entry name" value="TAP_C"/>
    <property type="match status" value="1"/>
</dbReference>
<dbReference type="PROSITE" id="PS50177">
    <property type="entry name" value="NTF2_DOMAIN"/>
    <property type="match status" value="1"/>
</dbReference>
<evidence type="ECO:0000256" key="7">
    <source>
        <dbReference type="ARBA" id="ARBA00022816"/>
    </source>
</evidence>
<keyword evidence="4" id="KW-0963">Cytoplasm</keyword>
<evidence type="ECO:0000313" key="14">
    <source>
        <dbReference type="EMBL" id="BCR95630.1"/>
    </source>
</evidence>
<dbReference type="AlphaFoldDB" id="A0A7R7ZV26"/>
<dbReference type="InterPro" id="IPR002075">
    <property type="entry name" value="NTF2_dom"/>
</dbReference>
<dbReference type="InterPro" id="IPR032675">
    <property type="entry name" value="LRR_dom_sf"/>
</dbReference>
<dbReference type="InterPro" id="IPR009060">
    <property type="entry name" value="UBA-like_sf"/>
</dbReference>
<comment type="subcellular location">
    <subcellularLocation>
        <location evidence="1">Nucleus</location>
    </subcellularLocation>
</comment>
<dbReference type="InterPro" id="IPR032710">
    <property type="entry name" value="NTF2-like_dom_sf"/>
</dbReference>
<keyword evidence="7" id="KW-0509">mRNA transport</keyword>
<evidence type="ECO:0000259" key="13">
    <source>
        <dbReference type="PROSITE" id="PS51281"/>
    </source>
</evidence>
<dbReference type="PROSITE" id="PS51281">
    <property type="entry name" value="TAP_C"/>
    <property type="match status" value="1"/>
</dbReference>
<dbReference type="Gene3D" id="1.10.8.10">
    <property type="entry name" value="DNA helicase RuvA subunit, C-terminal domain"/>
    <property type="match status" value="1"/>
</dbReference>
<keyword evidence="5" id="KW-0433">Leucine-rich repeat</keyword>
<evidence type="ECO:0000256" key="4">
    <source>
        <dbReference type="ARBA" id="ARBA00022490"/>
    </source>
</evidence>
<proteinExistence type="inferred from homology"/>
<dbReference type="InterPro" id="IPR018222">
    <property type="entry name" value="Nuclear_transport_factor_2_euk"/>
</dbReference>
<dbReference type="SUPFAM" id="SSF54427">
    <property type="entry name" value="NTF2-like"/>
    <property type="match status" value="1"/>
</dbReference>
<name>A0A7R7ZV26_ASPKA</name>
<feature type="region of interest" description="Disordered" evidence="11">
    <location>
        <begin position="1"/>
        <end position="60"/>
    </location>
</feature>
<evidence type="ECO:0000256" key="8">
    <source>
        <dbReference type="ARBA" id="ARBA00023242"/>
    </source>
</evidence>
<keyword evidence="3" id="KW-0813">Transport</keyword>
<evidence type="ECO:0000256" key="10">
    <source>
        <dbReference type="ARBA" id="ARBA00069694"/>
    </source>
</evidence>
<dbReference type="Pfam" id="PF24048">
    <property type="entry name" value="LRR_NXF1-5"/>
    <property type="match status" value="1"/>
</dbReference>
<dbReference type="PANTHER" id="PTHR10662:SF22">
    <property type="entry name" value="NUCLEAR RNA EXPORT FACTOR 1"/>
    <property type="match status" value="1"/>
</dbReference>
<keyword evidence="8" id="KW-0539">Nucleus</keyword>